<keyword evidence="3" id="KW-1185">Reference proteome</keyword>
<organism evidence="2 3">
    <name type="scientific">Rubrivirga marina</name>
    <dbReference type="NCBI Taxonomy" id="1196024"/>
    <lineage>
        <taxon>Bacteria</taxon>
        <taxon>Pseudomonadati</taxon>
        <taxon>Rhodothermota</taxon>
        <taxon>Rhodothermia</taxon>
        <taxon>Rhodothermales</taxon>
        <taxon>Rubricoccaceae</taxon>
        <taxon>Rubrivirga</taxon>
    </lineage>
</organism>
<comment type="caution">
    <text evidence="2">The sequence shown here is derived from an EMBL/GenBank/DDBJ whole genome shotgun (WGS) entry which is preliminary data.</text>
</comment>
<dbReference type="RefSeq" id="WP_095509498.1">
    <property type="nucleotide sequence ID" value="NZ_MQWD01000001.1"/>
</dbReference>
<dbReference type="OrthoDB" id="822236at2"/>
<dbReference type="AlphaFoldDB" id="A0A271IYT2"/>
<protein>
    <submittedName>
        <fullName evidence="2">Uncharacterized protein</fullName>
    </submittedName>
</protein>
<feature type="chain" id="PRO_5012312187" evidence="1">
    <location>
        <begin position="20"/>
        <end position="302"/>
    </location>
</feature>
<sequence length="302" mass="31486">MPHPLLAVLLLFAATTGTAQTVSDADWGIRFEPPAGWAPQPTAEGYLFVAPGQDAVLLVLPHDAPTLDALRTEAQRGLADGLGTQLTLAGPLEPFGTDGLAADFAGWIEGSPARARVVGRVAPSGGGATVLAAGGLEADETALADRAEAVARSIVFSAPPASAARSAGALPAGSEEEEWRQFLHGCRLFRSSSYDSGDGSGYIDEATIDLCPGYFTLSDQSTTVFGEMDPVSGDSPSVHRDARGAGAWSVGRRGGDSVLQLRFHDGRSRTLTLGYDDGKTFLDGQRWLRTCDASLSVGPRCQ</sequence>
<evidence type="ECO:0000313" key="3">
    <source>
        <dbReference type="Proteomes" id="UP000216339"/>
    </source>
</evidence>
<accession>A0A271IYT2</accession>
<proteinExistence type="predicted"/>
<dbReference type="EMBL" id="MQWD01000001">
    <property type="protein sequence ID" value="PAP75855.1"/>
    <property type="molecule type" value="Genomic_DNA"/>
</dbReference>
<feature type="signal peptide" evidence="1">
    <location>
        <begin position="1"/>
        <end position="19"/>
    </location>
</feature>
<dbReference type="Proteomes" id="UP000216339">
    <property type="component" value="Unassembled WGS sequence"/>
</dbReference>
<name>A0A271IYT2_9BACT</name>
<reference evidence="2 3" key="1">
    <citation type="submission" date="2016-11" db="EMBL/GenBank/DDBJ databases">
        <title>Study of marine rhodopsin-containing bacteria.</title>
        <authorList>
            <person name="Yoshizawa S."/>
            <person name="Kumagai Y."/>
            <person name="Kogure K."/>
        </authorList>
    </citation>
    <scope>NUCLEOTIDE SEQUENCE [LARGE SCALE GENOMIC DNA]</scope>
    <source>
        <strain evidence="2 3">SAORIC-28</strain>
    </source>
</reference>
<evidence type="ECO:0000256" key="1">
    <source>
        <dbReference type="SAM" id="SignalP"/>
    </source>
</evidence>
<evidence type="ECO:0000313" key="2">
    <source>
        <dbReference type="EMBL" id="PAP75855.1"/>
    </source>
</evidence>
<keyword evidence="1" id="KW-0732">Signal</keyword>
<gene>
    <name evidence="2" type="ORF">BSZ37_05065</name>
</gene>